<keyword evidence="2" id="KW-0808">Transferase</keyword>
<keyword evidence="2" id="KW-0489">Methyltransferase</keyword>
<feature type="region of interest" description="Disordered" evidence="1">
    <location>
        <begin position="185"/>
        <end position="219"/>
    </location>
</feature>
<accession>A0A4Q7V7U4</accession>
<dbReference type="Gene3D" id="1.10.287.540">
    <property type="entry name" value="Helix hairpin bin"/>
    <property type="match status" value="1"/>
</dbReference>
<evidence type="ECO:0000313" key="2">
    <source>
        <dbReference type="EMBL" id="RZT88893.1"/>
    </source>
</evidence>
<dbReference type="GO" id="GO:0032259">
    <property type="term" value="P:methylation"/>
    <property type="evidence" value="ECO:0007669"/>
    <property type="project" value="UniProtKB-KW"/>
</dbReference>
<dbReference type="GO" id="GO:0008168">
    <property type="term" value="F:methyltransferase activity"/>
    <property type="evidence" value="ECO:0007669"/>
    <property type="project" value="UniProtKB-KW"/>
</dbReference>
<dbReference type="SUPFAM" id="SSF53335">
    <property type="entry name" value="S-adenosyl-L-methionine-dependent methyltransferases"/>
    <property type="match status" value="1"/>
</dbReference>
<dbReference type="EMBL" id="SHKL01000001">
    <property type="protein sequence ID" value="RZT88893.1"/>
    <property type="molecule type" value="Genomic_DNA"/>
</dbReference>
<comment type="caution">
    <text evidence="2">The sequence shown here is derived from an EMBL/GenBank/DDBJ whole genome shotgun (WGS) entry which is preliminary data.</text>
</comment>
<dbReference type="InterPro" id="IPR029063">
    <property type="entry name" value="SAM-dependent_MTases_sf"/>
</dbReference>
<dbReference type="Gene3D" id="3.40.50.150">
    <property type="entry name" value="Vaccinia Virus protein VP39"/>
    <property type="match status" value="1"/>
</dbReference>
<feature type="compositionally biased region" description="Low complexity" evidence="1">
    <location>
        <begin position="185"/>
        <end position="216"/>
    </location>
</feature>
<organism evidence="2 3">
    <name type="scientific">Pseudonocardia sediminis</name>
    <dbReference type="NCBI Taxonomy" id="1397368"/>
    <lineage>
        <taxon>Bacteria</taxon>
        <taxon>Bacillati</taxon>
        <taxon>Actinomycetota</taxon>
        <taxon>Actinomycetes</taxon>
        <taxon>Pseudonocardiales</taxon>
        <taxon>Pseudonocardiaceae</taxon>
        <taxon>Pseudonocardia</taxon>
    </lineage>
</organism>
<dbReference type="AlphaFoldDB" id="A0A4Q7V7U4"/>
<evidence type="ECO:0000313" key="3">
    <source>
        <dbReference type="Proteomes" id="UP000291591"/>
    </source>
</evidence>
<dbReference type="InterPro" id="IPR024268">
    <property type="entry name" value="AviRa"/>
</dbReference>
<gene>
    <name evidence="2" type="ORF">EV383_5846</name>
</gene>
<protein>
    <submittedName>
        <fullName evidence="2">rRNA methyltransferase AviRa</fullName>
    </submittedName>
</protein>
<sequence length="276" mass="28370">MLRETVRVQYRHAPGANFADLDAVLASAPGRPSLPVRLTLELFGRCHEQLGDPGPVVVWDPCCGTGQLLTTLGLLRRDEVAALVGSDADPEPLALAARNLALLTPGGAEARAAELDALAWQHGKPGYSDAAAAARRLDPAREGPPSEVTVADAFDPAATGGIVARHRPMVVLADLPYGRQTNWAGRAAAPQPDAPAGDPGPHDGAAPDDGAASEAGEPSPEVSFVSALARVLDPAAVIAVVAQTRKVTLPPGTTALERLRVGHRAAAIVRAGDVAI</sequence>
<evidence type="ECO:0000256" key="1">
    <source>
        <dbReference type="SAM" id="MobiDB-lite"/>
    </source>
</evidence>
<dbReference type="Proteomes" id="UP000291591">
    <property type="component" value="Unassembled WGS sequence"/>
</dbReference>
<proteinExistence type="predicted"/>
<dbReference type="Pfam" id="PF11599">
    <property type="entry name" value="AviRa"/>
    <property type="match status" value="1"/>
</dbReference>
<name>A0A4Q7V7U4_PSEST</name>
<reference evidence="2 3" key="1">
    <citation type="submission" date="2019-02" db="EMBL/GenBank/DDBJ databases">
        <title>Sequencing the genomes of 1000 actinobacteria strains.</title>
        <authorList>
            <person name="Klenk H.-P."/>
        </authorList>
    </citation>
    <scope>NUCLEOTIDE SEQUENCE [LARGE SCALE GENOMIC DNA]</scope>
    <source>
        <strain evidence="2 3">DSM 45779</strain>
    </source>
</reference>
<keyword evidence="3" id="KW-1185">Reference proteome</keyword>